<evidence type="ECO:0000313" key="3">
    <source>
        <dbReference type="Proteomes" id="UP000075883"/>
    </source>
</evidence>
<feature type="region of interest" description="Disordered" evidence="1">
    <location>
        <begin position="70"/>
        <end position="91"/>
    </location>
</feature>
<feature type="compositionally biased region" description="Basic and acidic residues" evidence="1">
    <location>
        <begin position="118"/>
        <end position="137"/>
    </location>
</feature>
<feature type="region of interest" description="Disordered" evidence="1">
    <location>
        <begin position="106"/>
        <end position="137"/>
    </location>
</feature>
<accession>A0A182MMW9</accession>
<keyword evidence="3" id="KW-1185">Reference proteome</keyword>
<feature type="region of interest" description="Disordered" evidence="1">
    <location>
        <begin position="1"/>
        <end position="20"/>
    </location>
</feature>
<proteinExistence type="predicted"/>
<name>A0A182MMW9_9DIPT</name>
<reference evidence="2" key="2">
    <citation type="submission" date="2020-05" db="UniProtKB">
        <authorList>
            <consortium name="EnsemblMetazoa"/>
        </authorList>
    </citation>
    <scope>IDENTIFICATION</scope>
    <source>
        <strain evidence="2">A-37</strain>
    </source>
</reference>
<dbReference type="Proteomes" id="UP000075883">
    <property type="component" value="Unassembled WGS sequence"/>
</dbReference>
<organism evidence="2 3">
    <name type="scientific">Anopheles culicifacies</name>
    <dbReference type="NCBI Taxonomy" id="139723"/>
    <lineage>
        <taxon>Eukaryota</taxon>
        <taxon>Metazoa</taxon>
        <taxon>Ecdysozoa</taxon>
        <taxon>Arthropoda</taxon>
        <taxon>Hexapoda</taxon>
        <taxon>Insecta</taxon>
        <taxon>Pterygota</taxon>
        <taxon>Neoptera</taxon>
        <taxon>Endopterygota</taxon>
        <taxon>Diptera</taxon>
        <taxon>Nematocera</taxon>
        <taxon>Culicoidea</taxon>
        <taxon>Culicidae</taxon>
        <taxon>Anophelinae</taxon>
        <taxon>Anopheles</taxon>
        <taxon>culicifacies species complex</taxon>
    </lineage>
</organism>
<dbReference type="AlphaFoldDB" id="A0A182MMW9"/>
<dbReference type="EnsemblMetazoa" id="ACUA022102-RA">
    <property type="protein sequence ID" value="ACUA022102-PA"/>
    <property type="gene ID" value="ACUA022102"/>
</dbReference>
<sequence>QDGSQQRWCDKAPTDAPVQTGLDTEHKFNITADAPHTVDPGERYHLKHRQYECHKRCAIKVQKVQHVLPTGCGVDDPNPKPNDGDPNGHQRRLQMRKPIANYRHGRGGHAHIAPNAQHEQHHEEGDREELGPKGELGDRVRVCDEGKSSTTSHNLLNVGSFQYVRQVPNHTEHYQSSQHRCERIHDRHYRHIPAQSTYANKEIDEYIITFPKQIVSEKNTCVTAAYHTFASRIRSHWGLMKYSIPSPAPSNVQARTNNTNITTYGKMARNSAEVVAVAVEFSAMFVINRESIQVAFQVSLHSLHGSGSANDAIRYRMVTAISDA</sequence>
<evidence type="ECO:0000256" key="1">
    <source>
        <dbReference type="SAM" id="MobiDB-lite"/>
    </source>
</evidence>
<evidence type="ECO:0000313" key="2">
    <source>
        <dbReference type="EnsemblMetazoa" id="ACUA022102-PA"/>
    </source>
</evidence>
<protein>
    <submittedName>
        <fullName evidence="2">Uncharacterized protein</fullName>
    </submittedName>
</protein>
<dbReference type="EMBL" id="AXCM01017619">
    <property type="status" value="NOT_ANNOTATED_CDS"/>
    <property type="molecule type" value="Genomic_DNA"/>
</dbReference>
<dbReference type="VEuPathDB" id="VectorBase:ACUA022102"/>
<reference evidence="3" key="1">
    <citation type="submission" date="2013-09" db="EMBL/GenBank/DDBJ databases">
        <title>The Genome Sequence of Anopheles culicifacies species A.</title>
        <authorList>
            <consortium name="The Broad Institute Genomics Platform"/>
            <person name="Neafsey D.E."/>
            <person name="Besansky N."/>
            <person name="Howell P."/>
            <person name="Walton C."/>
            <person name="Young S.K."/>
            <person name="Zeng Q."/>
            <person name="Gargeya S."/>
            <person name="Fitzgerald M."/>
            <person name="Haas B."/>
            <person name="Abouelleil A."/>
            <person name="Allen A.W."/>
            <person name="Alvarado L."/>
            <person name="Arachchi H.M."/>
            <person name="Berlin A.M."/>
            <person name="Chapman S.B."/>
            <person name="Gainer-Dewar J."/>
            <person name="Goldberg J."/>
            <person name="Griggs A."/>
            <person name="Gujja S."/>
            <person name="Hansen M."/>
            <person name="Howarth C."/>
            <person name="Imamovic A."/>
            <person name="Ireland A."/>
            <person name="Larimer J."/>
            <person name="McCowan C."/>
            <person name="Murphy C."/>
            <person name="Pearson M."/>
            <person name="Poon T.W."/>
            <person name="Priest M."/>
            <person name="Roberts A."/>
            <person name="Saif S."/>
            <person name="Shea T."/>
            <person name="Sisk P."/>
            <person name="Sykes S."/>
            <person name="Wortman J."/>
            <person name="Nusbaum C."/>
            <person name="Birren B."/>
        </authorList>
    </citation>
    <scope>NUCLEOTIDE SEQUENCE [LARGE SCALE GENOMIC DNA]</scope>
    <source>
        <strain evidence="3">A-37</strain>
    </source>
</reference>